<evidence type="ECO:0000313" key="4">
    <source>
        <dbReference type="Proteomes" id="UP000012174"/>
    </source>
</evidence>
<accession>M7SAZ6</accession>
<name>M7SAZ6_EUTLA</name>
<evidence type="ECO:0000313" key="3">
    <source>
        <dbReference type="EMBL" id="EMR63354.1"/>
    </source>
</evidence>
<reference evidence="4" key="1">
    <citation type="journal article" date="2013" name="Genome Announc.">
        <title>Draft genome sequence of the grapevine dieback fungus Eutypa lata UCR-EL1.</title>
        <authorList>
            <person name="Blanco-Ulate B."/>
            <person name="Rolshausen P.E."/>
            <person name="Cantu D."/>
        </authorList>
    </citation>
    <scope>NUCLEOTIDE SEQUENCE [LARGE SCALE GENOMIC DNA]</scope>
    <source>
        <strain evidence="4">UCR-EL1</strain>
    </source>
</reference>
<protein>
    <submittedName>
        <fullName evidence="3">Putative capsule polysaccharide biosynthesis protein</fullName>
    </submittedName>
</protein>
<dbReference type="InterPro" id="IPR029069">
    <property type="entry name" value="HotDog_dom_sf"/>
</dbReference>
<dbReference type="Pfam" id="PF13279">
    <property type="entry name" value="4HBT_2"/>
    <property type="match status" value="1"/>
</dbReference>
<dbReference type="eggNOG" id="KOG4366">
    <property type="taxonomic scope" value="Eukaryota"/>
</dbReference>
<feature type="region of interest" description="Disordered" evidence="2">
    <location>
        <begin position="169"/>
        <end position="192"/>
    </location>
</feature>
<dbReference type="HOGENOM" id="CLU_040660_0_1_1"/>
<evidence type="ECO:0000256" key="2">
    <source>
        <dbReference type="SAM" id="MobiDB-lite"/>
    </source>
</evidence>
<dbReference type="PANTHER" id="PTHR12475:SF4">
    <property type="entry name" value="PROTEIN THEM6"/>
    <property type="match status" value="1"/>
</dbReference>
<keyword evidence="4" id="KW-1185">Reference proteome</keyword>
<comment type="similarity">
    <text evidence="1">Belongs to the lcsJ thioesterase family.</text>
</comment>
<dbReference type="KEGG" id="ela:UCREL1_9702"/>
<feature type="compositionally biased region" description="Polar residues" evidence="2">
    <location>
        <begin position="172"/>
        <end position="182"/>
    </location>
</feature>
<dbReference type="OMA" id="FWHVRLF"/>
<dbReference type="InterPro" id="IPR051490">
    <property type="entry name" value="THEM6_lcsJ_thioesterase"/>
</dbReference>
<dbReference type="OrthoDB" id="265761at2759"/>
<dbReference type="PANTHER" id="PTHR12475">
    <property type="match status" value="1"/>
</dbReference>
<sequence length="317" mass="35248">MVLCTMSLHCLEREAYAVYVALNAFRFVLRTQRPRVAPSPKHIFQPLITTSTAQLMEIDFNIHKTNSSYFADLDVARAHLVCTLFSRAIEQMRGGTEAWAAVTGSISSSSKKGQPMFGLALGAVSCSFRRELRPYDDYEMWTRLLAWDDKWVYIVTHFVKAGAAEPGASSLYPEQQRQQQPMSGKPAEKDEEDEFVEPGKQIYATAISKCVFKSGRKTVAPELMLRMSGLLPPAEGEEGAGQKEGLRPDMTLEEVEQRRRKGLEIAEMLSGKYQQSLEAKFEGSGSEVLGKHMDGSGVVGVVSTLMQLARLKKSQVL</sequence>
<gene>
    <name evidence="3" type="ORF">UCREL1_9702</name>
</gene>
<dbReference type="CDD" id="cd00586">
    <property type="entry name" value="4HBT"/>
    <property type="match status" value="1"/>
</dbReference>
<dbReference type="AlphaFoldDB" id="M7SAZ6"/>
<evidence type="ECO:0000256" key="1">
    <source>
        <dbReference type="ARBA" id="ARBA00038476"/>
    </source>
</evidence>
<dbReference type="EMBL" id="KB707236">
    <property type="protein sequence ID" value="EMR63354.1"/>
    <property type="molecule type" value="Genomic_DNA"/>
</dbReference>
<dbReference type="SUPFAM" id="SSF54637">
    <property type="entry name" value="Thioesterase/thiol ester dehydrase-isomerase"/>
    <property type="match status" value="1"/>
</dbReference>
<dbReference type="Proteomes" id="UP000012174">
    <property type="component" value="Unassembled WGS sequence"/>
</dbReference>
<organism evidence="3 4">
    <name type="scientific">Eutypa lata (strain UCR-EL1)</name>
    <name type="common">Grapevine dieback disease fungus</name>
    <name type="synonym">Eutypa armeniacae</name>
    <dbReference type="NCBI Taxonomy" id="1287681"/>
    <lineage>
        <taxon>Eukaryota</taxon>
        <taxon>Fungi</taxon>
        <taxon>Dikarya</taxon>
        <taxon>Ascomycota</taxon>
        <taxon>Pezizomycotina</taxon>
        <taxon>Sordariomycetes</taxon>
        <taxon>Xylariomycetidae</taxon>
        <taxon>Xylariales</taxon>
        <taxon>Diatrypaceae</taxon>
        <taxon>Eutypa</taxon>
    </lineage>
</organism>
<proteinExistence type="inferred from homology"/>